<dbReference type="AlphaFoldDB" id="A0A6M3M0D3"/>
<dbReference type="InterPro" id="IPR018527">
    <property type="entry name" value="Rubredoxin_Fe_BS"/>
</dbReference>
<evidence type="ECO:0000256" key="1">
    <source>
        <dbReference type="ARBA" id="ARBA00022723"/>
    </source>
</evidence>
<evidence type="ECO:0000313" key="2">
    <source>
        <dbReference type="EMBL" id="QJA98288.1"/>
    </source>
</evidence>
<proteinExistence type="predicted"/>
<accession>A0A6M3M0D3</accession>
<organism evidence="2">
    <name type="scientific">viral metagenome</name>
    <dbReference type="NCBI Taxonomy" id="1070528"/>
    <lineage>
        <taxon>unclassified sequences</taxon>
        <taxon>metagenomes</taxon>
        <taxon>organismal metagenomes</taxon>
    </lineage>
</organism>
<dbReference type="GO" id="GO:0046872">
    <property type="term" value="F:metal ion binding"/>
    <property type="evidence" value="ECO:0007669"/>
    <property type="project" value="UniProtKB-KW"/>
</dbReference>
<protein>
    <submittedName>
        <fullName evidence="2">Uncharacterized protein</fullName>
    </submittedName>
</protein>
<reference evidence="2" key="1">
    <citation type="submission" date="2020-03" db="EMBL/GenBank/DDBJ databases">
        <title>The deep terrestrial virosphere.</title>
        <authorList>
            <person name="Holmfeldt K."/>
            <person name="Nilsson E."/>
            <person name="Simone D."/>
            <person name="Lopez-Fernandez M."/>
            <person name="Wu X."/>
            <person name="de Brujin I."/>
            <person name="Lundin D."/>
            <person name="Andersson A."/>
            <person name="Bertilsson S."/>
            <person name="Dopson M."/>
        </authorList>
    </citation>
    <scope>NUCLEOTIDE SEQUENCE</scope>
    <source>
        <strain evidence="2">MM171A02020</strain>
    </source>
</reference>
<sequence>MPHWESGTITTEHVHWFKCGECGWEWPNGISTQERAIREARRLGWSKTVAKGWICPDCAENPRRQGGEEE</sequence>
<name>A0A6M3M0D3_9ZZZZ</name>
<gene>
    <name evidence="2" type="ORF">MM171A02020_0010</name>
</gene>
<keyword evidence="1" id="KW-0479">Metal-binding</keyword>
<dbReference type="EMBL" id="MT143568">
    <property type="protein sequence ID" value="QJA98288.1"/>
    <property type="molecule type" value="Genomic_DNA"/>
</dbReference>
<dbReference type="PROSITE" id="PS00202">
    <property type="entry name" value="RUBREDOXIN"/>
    <property type="match status" value="1"/>
</dbReference>